<dbReference type="EMBL" id="CP093442">
    <property type="protein sequence ID" value="UOE99806.1"/>
    <property type="molecule type" value="Genomic_DNA"/>
</dbReference>
<keyword evidence="3" id="KW-0540">Nuclease</keyword>
<feature type="domain" description="HNH nuclease" evidence="2">
    <location>
        <begin position="56"/>
        <end position="98"/>
    </location>
</feature>
<dbReference type="InterPro" id="IPR003615">
    <property type="entry name" value="HNH_nuc"/>
</dbReference>
<dbReference type="GO" id="GO:0004519">
    <property type="term" value="F:endonuclease activity"/>
    <property type="evidence" value="ECO:0007669"/>
    <property type="project" value="UniProtKB-KW"/>
</dbReference>
<accession>A0ABY4C7C3</accession>
<sequence>MRWLKRRFYSFLWFIAKLPFKLIFLSLRWVFSDKRLNRDGYVLKKSHSDGKDRLEHRVVAEGILGRRLEHWEVVHHINGKRDDNRASNLCVMSRTGHDRYHRWYDKVYESYKRYPPRETQLRQLTERFGGVLLGDSVRKKAG</sequence>
<feature type="transmembrane region" description="Helical" evidence="1">
    <location>
        <begin position="12"/>
        <end position="31"/>
    </location>
</feature>
<reference evidence="3" key="1">
    <citation type="submission" date="2022-03" db="EMBL/GenBank/DDBJ databases">
        <title>Genome Identification and Characterization of new species Bdellovibrio reynosense LBG001 sp. nov. from a Mexico soil sample.</title>
        <authorList>
            <person name="Camilli A."/>
            <person name="Ajao Y."/>
            <person name="Guo X."/>
        </authorList>
    </citation>
    <scope>NUCLEOTIDE SEQUENCE</scope>
    <source>
        <strain evidence="3">LBG001</strain>
    </source>
</reference>
<evidence type="ECO:0000256" key="1">
    <source>
        <dbReference type="SAM" id="Phobius"/>
    </source>
</evidence>
<dbReference type="RefSeq" id="WP_243535102.1">
    <property type="nucleotide sequence ID" value="NZ_CP093442.1"/>
</dbReference>
<dbReference type="Gene3D" id="3.90.75.20">
    <property type="match status" value="1"/>
</dbReference>
<protein>
    <submittedName>
        <fullName evidence="3">HNH endonuclease</fullName>
    </submittedName>
</protein>
<keyword evidence="3" id="KW-0255">Endonuclease</keyword>
<keyword evidence="1" id="KW-0472">Membrane</keyword>
<organism evidence="3 4">
    <name type="scientific">Bdellovibrio reynosensis</name>
    <dbReference type="NCBI Taxonomy" id="2835041"/>
    <lineage>
        <taxon>Bacteria</taxon>
        <taxon>Pseudomonadati</taxon>
        <taxon>Bdellovibrionota</taxon>
        <taxon>Bdellovibrionia</taxon>
        <taxon>Bdellovibrionales</taxon>
        <taxon>Pseudobdellovibrionaceae</taxon>
        <taxon>Bdellovibrio</taxon>
    </lineage>
</organism>
<evidence type="ECO:0000313" key="3">
    <source>
        <dbReference type="EMBL" id="UOE99806.1"/>
    </source>
</evidence>
<keyword evidence="1" id="KW-0812">Transmembrane</keyword>
<dbReference type="Proteomes" id="UP000830116">
    <property type="component" value="Chromosome"/>
</dbReference>
<evidence type="ECO:0000313" key="4">
    <source>
        <dbReference type="Proteomes" id="UP000830116"/>
    </source>
</evidence>
<dbReference type="SUPFAM" id="SSF54060">
    <property type="entry name" value="His-Me finger endonucleases"/>
    <property type="match status" value="1"/>
</dbReference>
<keyword evidence="1" id="KW-1133">Transmembrane helix</keyword>
<dbReference type="Pfam" id="PF13392">
    <property type="entry name" value="HNH_3"/>
    <property type="match status" value="1"/>
</dbReference>
<keyword evidence="4" id="KW-1185">Reference proteome</keyword>
<gene>
    <name evidence="3" type="ORF">MNR06_08870</name>
</gene>
<dbReference type="InterPro" id="IPR044925">
    <property type="entry name" value="His-Me_finger_sf"/>
</dbReference>
<keyword evidence="3" id="KW-0378">Hydrolase</keyword>
<proteinExistence type="predicted"/>
<evidence type="ECO:0000259" key="2">
    <source>
        <dbReference type="Pfam" id="PF13392"/>
    </source>
</evidence>
<name>A0ABY4C7C3_9BACT</name>